<protein>
    <submittedName>
        <fullName evidence="1">21453_t:CDS:1</fullName>
    </submittedName>
</protein>
<accession>A0ACA9RW75</accession>
<evidence type="ECO:0000313" key="1">
    <source>
        <dbReference type="EMBL" id="CAG8813450.1"/>
    </source>
</evidence>
<keyword evidence="2" id="KW-1185">Reference proteome</keyword>
<evidence type="ECO:0000313" key="2">
    <source>
        <dbReference type="Proteomes" id="UP000789920"/>
    </source>
</evidence>
<sequence length="45" mass="4846">EIRSVRKTIVPSSHQQKMLAVNIAKANKVPSTTITQPVVGNTSSQ</sequence>
<comment type="caution">
    <text evidence="1">The sequence shown here is derived from an EMBL/GenBank/DDBJ whole genome shotgun (WGS) entry which is preliminary data.</text>
</comment>
<organism evidence="1 2">
    <name type="scientific">Racocetra persica</name>
    <dbReference type="NCBI Taxonomy" id="160502"/>
    <lineage>
        <taxon>Eukaryota</taxon>
        <taxon>Fungi</taxon>
        <taxon>Fungi incertae sedis</taxon>
        <taxon>Mucoromycota</taxon>
        <taxon>Glomeromycotina</taxon>
        <taxon>Glomeromycetes</taxon>
        <taxon>Diversisporales</taxon>
        <taxon>Gigasporaceae</taxon>
        <taxon>Racocetra</taxon>
    </lineage>
</organism>
<dbReference type="Proteomes" id="UP000789920">
    <property type="component" value="Unassembled WGS sequence"/>
</dbReference>
<dbReference type="EMBL" id="CAJVQC010074956">
    <property type="protein sequence ID" value="CAG8813450.1"/>
    <property type="molecule type" value="Genomic_DNA"/>
</dbReference>
<gene>
    <name evidence="1" type="ORF">RPERSI_LOCUS23769</name>
</gene>
<feature type="non-terminal residue" evidence="1">
    <location>
        <position position="45"/>
    </location>
</feature>
<reference evidence="1" key="1">
    <citation type="submission" date="2021-06" db="EMBL/GenBank/DDBJ databases">
        <authorList>
            <person name="Kallberg Y."/>
            <person name="Tangrot J."/>
            <person name="Rosling A."/>
        </authorList>
    </citation>
    <scope>NUCLEOTIDE SEQUENCE</scope>
    <source>
        <strain evidence="1">MA461A</strain>
    </source>
</reference>
<name>A0ACA9RW75_9GLOM</name>
<proteinExistence type="predicted"/>
<feature type="non-terminal residue" evidence="1">
    <location>
        <position position="1"/>
    </location>
</feature>